<evidence type="ECO:0000259" key="1">
    <source>
        <dbReference type="Pfam" id="PF03412"/>
    </source>
</evidence>
<dbReference type="EMBL" id="JACJTC010000008">
    <property type="protein sequence ID" value="MBD2612023.1"/>
    <property type="molecule type" value="Genomic_DNA"/>
</dbReference>
<feature type="domain" description="Peptidase C39" evidence="1">
    <location>
        <begin position="2"/>
        <end position="39"/>
    </location>
</feature>
<name>A0ABR8H9D0_NOSPU</name>
<protein>
    <recommendedName>
        <fullName evidence="1">Peptidase C39 domain-containing protein</fullName>
    </recommendedName>
</protein>
<dbReference type="Proteomes" id="UP000606396">
    <property type="component" value="Unassembled WGS sequence"/>
</dbReference>
<accession>A0ABR8H9D0</accession>
<proteinExistence type="predicted"/>
<gene>
    <name evidence="2" type="ORF">H6G94_12160</name>
</gene>
<evidence type="ECO:0000313" key="3">
    <source>
        <dbReference type="Proteomes" id="UP000606396"/>
    </source>
</evidence>
<reference evidence="2 3" key="1">
    <citation type="journal article" date="2020" name="ISME J.">
        <title>Comparative genomics reveals insights into cyanobacterial evolution and habitat adaptation.</title>
        <authorList>
            <person name="Chen M.Y."/>
            <person name="Teng W.K."/>
            <person name="Zhao L."/>
            <person name="Hu C.X."/>
            <person name="Zhou Y.K."/>
            <person name="Han B.P."/>
            <person name="Song L.R."/>
            <person name="Shu W.S."/>
        </authorList>
    </citation>
    <scope>NUCLEOTIDE SEQUENCE [LARGE SCALE GENOMIC DNA]</scope>
    <source>
        <strain evidence="2 3">FACHB-252</strain>
    </source>
</reference>
<comment type="caution">
    <text evidence="2">The sequence shown here is derived from an EMBL/GenBank/DDBJ whole genome shotgun (WGS) entry which is preliminary data.</text>
</comment>
<dbReference type="Pfam" id="PF03412">
    <property type="entry name" value="Peptidase_C39"/>
    <property type="match status" value="1"/>
</dbReference>
<dbReference type="RefSeq" id="WP_190949647.1">
    <property type="nucleotide sequence ID" value="NZ_JACJTC010000008.1"/>
</dbReference>
<dbReference type="InterPro" id="IPR005074">
    <property type="entry name" value="Peptidase_C39"/>
</dbReference>
<sequence>MKYQIVLQHGVEDYGRTCTASIAKYYGHNLAIAALKLVAQLIMIRNHS</sequence>
<keyword evidence="3" id="KW-1185">Reference proteome</keyword>
<organism evidence="2 3">
    <name type="scientific">Nostoc punctiforme FACHB-252</name>
    <dbReference type="NCBI Taxonomy" id="1357509"/>
    <lineage>
        <taxon>Bacteria</taxon>
        <taxon>Bacillati</taxon>
        <taxon>Cyanobacteriota</taxon>
        <taxon>Cyanophyceae</taxon>
        <taxon>Nostocales</taxon>
        <taxon>Nostocaceae</taxon>
        <taxon>Nostoc</taxon>
    </lineage>
</organism>
<evidence type="ECO:0000313" key="2">
    <source>
        <dbReference type="EMBL" id="MBD2612023.1"/>
    </source>
</evidence>